<feature type="binding site" evidence="4">
    <location>
        <position position="133"/>
    </location>
    <ligand>
        <name>D-ribulose 5-phosphate</name>
        <dbReference type="ChEBI" id="CHEBI:58121"/>
    </ligand>
</feature>
<evidence type="ECO:0000313" key="5">
    <source>
        <dbReference type="EMBL" id="SPQ00002.1"/>
    </source>
</evidence>
<reference evidence="6" key="1">
    <citation type="submission" date="2018-03" db="EMBL/GenBank/DDBJ databases">
        <authorList>
            <person name="Zecchin S."/>
        </authorList>
    </citation>
    <scope>NUCLEOTIDE SEQUENCE [LARGE SCALE GENOMIC DNA]</scope>
</reference>
<feature type="active site" description="Proton donor" evidence="3">
    <location>
        <position position="122"/>
    </location>
</feature>
<name>A0A2U3QEZ4_9BACT</name>
<dbReference type="GO" id="GO:0009052">
    <property type="term" value="P:pentose-phosphate shunt, non-oxidative branch"/>
    <property type="evidence" value="ECO:0007669"/>
    <property type="project" value="TreeGrafter"/>
</dbReference>
<dbReference type="Gene3D" id="3.40.1400.10">
    <property type="entry name" value="Sugar-phosphate isomerase, RpiB/LacA/LacB"/>
    <property type="match status" value="1"/>
</dbReference>
<feature type="binding site" evidence="4">
    <location>
        <position position="156"/>
    </location>
    <ligand>
        <name>D-ribulose 5-phosphate</name>
        <dbReference type="ChEBI" id="CHEBI:58121"/>
    </ligand>
</feature>
<protein>
    <submittedName>
        <fullName evidence="5">Ribose 5-phosphate isomerase B</fullName>
        <ecNumber evidence="5">5.3.1.6</ecNumber>
    </submittedName>
</protein>
<dbReference type="InterPro" id="IPR036569">
    <property type="entry name" value="RpiB_LacA_LacB_sf"/>
</dbReference>
<evidence type="ECO:0000313" key="6">
    <source>
        <dbReference type="Proteomes" id="UP000245125"/>
    </source>
</evidence>
<dbReference type="PIRSF" id="PIRSF005384">
    <property type="entry name" value="RpiB_LacA_B"/>
    <property type="match status" value="1"/>
</dbReference>
<feature type="binding site" evidence="4">
    <location>
        <position position="123"/>
    </location>
    <ligand>
        <name>D-ribulose 5-phosphate</name>
        <dbReference type="ChEBI" id="CHEBI:58121"/>
    </ligand>
</feature>
<dbReference type="GO" id="GO:0004751">
    <property type="term" value="F:ribose-5-phosphate isomerase activity"/>
    <property type="evidence" value="ECO:0007669"/>
    <property type="project" value="UniProtKB-EC"/>
</dbReference>
<dbReference type="EMBL" id="OUUY01000057">
    <property type="protein sequence ID" value="SPQ00002.1"/>
    <property type="molecule type" value="Genomic_DNA"/>
</dbReference>
<dbReference type="AlphaFoldDB" id="A0A2U3QEZ4"/>
<dbReference type="Proteomes" id="UP000245125">
    <property type="component" value="Unassembled WGS sequence"/>
</dbReference>
<dbReference type="NCBIfam" id="TIGR00689">
    <property type="entry name" value="rpiB_lacA_lacB"/>
    <property type="match status" value="1"/>
</dbReference>
<evidence type="ECO:0000256" key="3">
    <source>
        <dbReference type="PIRSR" id="PIRSR005384-1"/>
    </source>
</evidence>
<evidence type="ECO:0000256" key="1">
    <source>
        <dbReference type="ARBA" id="ARBA00008754"/>
    </source>
</evidence>
<accession>A0A2U3QEZ4</accession>
<dbReference type="InterPro" id="IPR004785">
    <property type="entry name" value="RpiB"/>
</dbReference>
<dbReference type="PANTHER" id="PTHR30345:SF0">
    <property type="entry name" value="DNA DAMAGE-REPAIR_TOLERATION PROTEIN DRT102"/>
    <property type="match status" value="1"/>
</dbReference>
<gene>
    <name evidence="5" type="primary">rpiB</name>
    <name evidence="5" type="ORF">NBG4_150003</name>
</gene>
<proteinExistence type="inferred from homology"/>
<dbReference type="NCBIfam" id="NF004051">
    <property type="entry name" value="PRK05571.1"/>
    <property type="match status" value="1"/>
</dbReference>
<organism evidence="5 6">
    <name type="scientific">Candidatus Sulfobium mesophilum</name>
    <dbReference type="NCBI Taxonomy" id="2016548"/>
    <lineage>
        <taxon>Bacteria</taxon>
        <taxon>Pseudomonadati</taxon>
        <taxon>Nitrospirota</taxon>
        <taxon>Nitrospiria</taxon>
        <taxon>Nitrospirales</taxon>
        <taxon>Nitrospiraceae</taxon>
        <taxon>Candidatus Sulfobium</taxon>
    </lineage>
</organism>
<feature type="binding site" evidence="4">
    <location>
        <position position="160"/>
    </location>
    <ligand>
        <name>D-ribulose 5-phosphate</name>
        <dbReference type="ChEBI" id="CHEBI:58121"/>
    </ligand>
</feature>
<dbReference type="PANTHER" id="PTHR30345">
    <property type="entry name" value="RIBOSE-5-PHOSPHATE ISOMERASE B"/>
    <property type="match status" value="1"/>
</dbReference>
<feature type="active site" description="Proton acceptor" evidence="3">
    <location>
        <position position="89"/>
    </location>
</feature>
<comment type="similarity">
    <text evidence="1">Belongs to the LacAB/RpiB family.</text>
</comment>
<evidence type="ECO:0000256" key="4">
    <source>
        <dbReference type="PIRSR" id="PIRSR005384-2"/>
    </source>
</evidence>
<dbReference type="SUPFAM" id="SSF89623">
    <property type="entry name" value="Ribose/Galactose isomerase RpiB/AlsB"/>
    <property type="match status" value="1"/>
</dbReference>
<dbReference type="GO" id="GO:0019316">
    <property type="term" value="P:D-allose catabolic process"/>
    <property type="evidence" value="ECO:0007669"/>
    <property type="project" value="TreeGrafter"/>
</dbReference>
<dbReference type="Pfam" id="PF02502">
    <property type="entry name" value="LacAB_rpiB"/>
    <property type="match status" value="1"/>
</dbReference>
<dbReference type="EC" id="5.3.1.6" evidence="5"/>
<dbReference type="NCBIfam" id="TIGR01120">
    <property type="entry name" value="rpiB"/>
    <property type="match status" value="1"/>
</dbReference>
<feature type="binding site" evidence="4">
    <location>
        <begin position="90"/>
        <end position="94"/>
    </location>
    <ligand>
        <name>D-ribulose 5-phosphate</name>
        <dbReference type="ChEBI" id="CHEBI:58121"/>
    </ligand>
</feature>
<keyword evidence="2 5" id="KW-0413">Isomerase</keyword>
<dbReference type="InterPro" id="IPR003500">
    <property type="entry name" value="RpiB_LacA_LacB"/>
</dbReference>
<sequence>MLCENHPQWPSQQPVMGIQEGIFQVKIALGCDHAGFGLKEEIISLLRSLSFEFDDCGTNNTDSVDYPDFGEKVSALVSSGKVDRGILICGTGIGMSMVANKFPNVRAALCNDLFSAKMSRLHNDANVLVMGGRMIGKDLAYEIVKTWLATPFEGDRHLKRLSKIKKIEENVRS</sequence>
<evidence type="ECO:0000256" key="2">
    <source>
        <dbReference type="ARBA" id="ARBA00023235"/>
    </source>
</evidence>
<feature type="binding site" evidence="4">
    <location>
        <begin position="32"/>
        <end position="33"/>
    </location>
    <ligand>
        <name>D-ribulose 5-phosphate</name>
        <dbReference type="ChEBI" id="CHEBI:58121"/>
    </ligand>
</feature>
<keyword evidence="6" id="KW-1185">Reference proteome</keyword>